<reference evidence="1" key="1">
    <citation type="submission" date="2018-05" db="EMBL/GenBank/DDBJ databases">
        <authorList>
            <person name="Lanie J.A."/>
            <person name="Ng W.-L."/>
            <person name="Kazmierczak K.M."/>
            <person name="Andrzejewski T.M."/>
            <person name="Davidsen T.M."/>
            <person name="Wayne K.J."/>
            <person name="Tettelin H."/>
            <person name="Glass J.I."/>
            <person name="Rusch D."/>
            <person name="Podicherti R."/>
            <person name="Tsui H.-C.T."/>
            <person name="Winkler M.E."/>
        </authorList>
    </citation>
    <scope>NUCLEOTIDE SEQUENCE</scope>
</reference>
<feature type="non-terminal residue" evidence="1">
    <location>
        <position position="79"/>
    </location>
</feature>
<gene>
    <name evidence="1" type="ORF">METZ01_LOCUS218487</name>
</gene>
<name>A0A382FTQ0_9ZZZZ</name>
<evidence type="ECO:0000313" key="1">
    <source>
        <dbReference type="EMBL" id="SVB65633.1"/>
    </source>
</evidence>
<dbReference type="SUPFAM" id="SSF51998">
    <property type="entry name" value="PFL-like glycyl radical enzymes"/>
    <property type="match status" value="1"/>
</dbReference>
<protein>
    <submittedName>
        <fullName evidence="1">Uncharacterized protein</fullName>
    </submittedName>
</protein>
<sequence>MKYAKYLPEKNRRETFKETVDRNKEMHKEKYPELADEIDSAYQYVYTKKVIPSMRSMQFAGTAIDVNPSRMFNCSYLPI</sequence>
<organism evidence="1">
    <name type="scientific">marine metagenome</name>
    <dbReference type="NCBI Taxonomy" id="408172"/>
    <lineage>
        <taxon>unclassified sequences</taxon>
        <taxon>metagenomes</taxon>
        <taxon>ecological metagenomes</taxon>
    </lineage>
</organism>
<dbReference type="Gene3D" id="3.20.70.20">
    <property type="match status" value="1"/>
</dbReference>
<dbReference type="AlphaFoldDB" id="A0A382FTQ0"/>
<proteinExistence type="predicted"/>
<accession>A0A382FTQ0</accession>
<dbReference type="EMBL" id="UINC01051455">
    <property type="protein sequence ID" value="SVB65633.1"/>
    <property type="molecule type" value="Genomic_DNA"/>
</dbReference>